<dbReference type="EMBL" id="JAUUTY010000005">
    <property type="protein sequence ID" value="KAK1625889.1"/>
    <property type="molecule type" value="Genomic_DNA"/>
</dbReference>
<dbReference type="PANTHER" id="PTHR45631">
    <property type="entry name" value="OS07G0107800 PROTEIN-RELATED"/>
    <property type="match status" value="1"/>
</dbReference>
<dbReference type="Pfam" id="PF12819">
    <property type="entry name" value="Malectin_like"/>
    <property type="match status" value="1"/>
</dbReference>
<dbReference type="GO" id="GO:0016020">
    <property type="term" value="C:membrane"/>
    <property type="evidence" value="ECO:0007669"/>
    <property type="project" value="UniProtKB-SubCell"/>
</dbReference>
<keyword evidence="5" id="KW-1185">Reference proteome</keyword>
<comment type="caution">
    <text evidence="4">The sequence shown here is derived from an EMBL/GenBank/DDBJ whole genome shotgun (WGS) entry which is preliminary data.</text>
</comment>
<reference evidence="4" key="1">
    <citation type="submission" date="2023-07" db="EMBL/GenBank/DDBJ databases">
        <title>A chromosome-level genome assembly of Lolium multiflorum.</title>
        <authorList>
            <person name="Chen Y."/>
            <person name="Copetti D."/>
            <person name="Kolliker R."/>
            <person name="Studer B."/>
        </authorList>
    </citation>
    <scope>NUCLEOTIDE SEQUENCE</scope>
    <source>
        <strain evidence="4">02402/16</strain>
        <tissue evidence="4">Leaf</tissue>
    </source>
</reference>
<comment type="subcellular location">
    <subcellularLocation>
        <location evidence="1">Membrane</location>
        <topology evidence="1">Single-pass membrane protein</topology>
    </subcellularLocation>
</comment>
<dbReference type="PANTHER" id="PTHR45631:SF68">
    <property type="entry name" value="REPEAT FAMILY PROTEIN, PUTATIVE, EXPRESSED-RELATED"/>
    <property type="match status" value="1"/>
</dbReference>
<sequence>MSILVYEFMHWSTVLIDDPSSLEAEEEIVLTQTPEISVCLSHAMMGQPFISTLELRMFSGSMYSTPYEADFFLGISARINFGAESNESIRYPNDPFDRIWKSDLPGPLEMASGIRRVSTARPIFVRTHEEPPQRPGYADSSGWAERVPIL</sequence>
<name>A0AAD8RIU2_LOLMU</name>
<evidence type="ECO:0000259" key="3">
    <source>
        <dbReference type="Pfam" id="PF12819"/>
    </source>
</evidence>
<evidence type="ECO:0000313" key="5">
    <source>
        <dbReference type="Proteomes" id="UP001231189"/>
    </source>
</evidence>
<evidence type="ECO:0000313" key="4">
    <source>
        <dbReference type="EMBL" id="KAK1625889.1"/>
    </source>
</evidence>
<gene>
    <name evidence="4" type="ORF">QYE76_000204</name>
</gene>
<accession>A0AAD8RIU2</accession>
<evidence type="ECO:0000256" key="1">
    <source>
        <dbReference type="ARBA" id="ARBA00004167"/>
    </source>
</evidence>
<dbReference type="InterPro" id="IPR024788">
    <property type="entry name" value="Malectin-like_Carb-bd_dom"/>
</dbReference>
<feature type="region of interest" description="Disordered" evidence="2">
    <location>
        <begin position="129"/>
        <end position="150"/>
    </location>
</feature>
<proteinExistence type="predicted"/>
<dbReference type="AlphaFoldDB" id="A0AAD8RIU2"/>
<dbReference type="Proteomes" id="UP001231189">
    <property type="component" value="Unassembled WGS sequence"/>
</dbReference>
<evidence type="ECO:0000256" key="2">
    <source>
        <dbReference type="SAM" id="MobiDB-lite"/>
    </source>
</evidence>
<protein>
    <recommendedName>
        <fullName evidence="3">Malectin-like domain-containing protein</fullName>
    </recommendedName>
</protein>
<feature type="domain" description="Malectin-like" evidence="3">
    <location>
        <begin position="4"/>
        <end position="133"/>
    </location>
</feature>
<organism evidence="4 5">
    <name type="scientific">Lolium multiflorum</name>
    <name type="common">Italian ryegrass</name>
    <name type="synonym">Lolium perenne subsp. multiflorum</name>
    <dbReference type="NCBI Taxonomy" id="4521"/>
    <lineage>
        <taxon>Eukaryota</taxon>
        <taxon>Viridiplantae</taxon>
        <taxon>Streptophyta</taxon>
        <taxon>Embryophyta</taxon>
        <taxon>Tracheophyta</taxon>
        <taxon>Spermatophyta</taxon>
        <taxon>Magnoliopsida</taxon>
        <taxon>Liliopsida</taxon>
        <taxon>Poales</taxon>
        <taxon>Poaceae</taxon>
        <taxon>BOP clade</taxon>
        <taxon>Pooideae</taxon>
        <taxon>Poodae</taxon>
        <taxon>Poeae</taxon>
        <taxon>Poeae Chloroplast Group 2 (Poeae type)</taxon>
        <taxon>Loliodinae</taxon>
        <taxon>Loliinae</taxon>
        <taxon>Lolium</taxon>
    </lineage>
</organism>